<evidence type="ECO:0000259" key="7">
    <source>
        <dbReference type="Pfam" id="PF07980"/>
    </source>
</evidence>
<dbReference type="Proteomes" id="UP001207918">
    <property type="component" value="Unassembled WGS sequence"/>
</dbReference>
<comment type="caution">
    <text evidence="9">The sequence shown here is derived from an EMBL/GenBank/DDBJ whole genome shotgun (WGS) entry which is preliminary data.</text>
</comment>
<evidence type="ECO:0000256" key="3">
    <source>
        <dbReference type="ARBA" id="ARBA00022729"/>
    </source>
</evidence>
<dbReference type="RefSeq" id="WP_265765304.1">
    <property type="nucleotide sequence ID" value="NZ_JAGGJA010000004.1"/>
</dbReference>
<accession>A0ABT3PKV4</accession>
<dbReference type="PROSITE" id="PS51257">
    <property type="entry name" value="PROKAR_LIPOPROTEIN"/>
    <property type="match status" value="1"/>
</dbReference>
<evidence type="ECO:0000259" key="8">
    <source>
        <dbReference type="Pfam" id="PF14322"/>
    </source>
</evidence>
<evidence type="ECO:0000256" key="6">
    <source>
        <dbReference type="SAM" id="SignalP"/>
    </source>
</evidence>
<proteinExistence type="inferred from homology"/>
<comment type="similarity">
    <text evidence="2">Belongs to the SusD family.</text>
</comment>
<reference evidence="9 10" key="1">
    <citation type="submission" date="2021-03" db="EMBL/GenBank/DDBJ databases">
        <title>Aliifodinibius sp. nov., a new bacterium isolated from saline soil.</title>
        <authorList>
            <person name="Galisteo C."/>
            <person name="De La Haba R."/>
            <person name="Sanchez-Porro C."/>
            <person name="Ventosa A."/>
        </authorList>
    </citation>
    <scope>NUCLEOTIDE SEQUENCE [LARGE SCALE GENOMIC DNA]</scope>
    <source>
        <strain evidence="9 10">1BSP15-2V2</strain>
    </source>
</reference>
<name>A0ABT3PKV4_9BACT</name>
<evidence type="ECO:0000256" key="1">
    <source>
        <dbReference type="ARBA" id="ARBA00004442"/>
    </source>
</evidence>
<dbReference type="InterPro" id="IPR012944">
    <property type="entry name" value="SusD_RagB_dom"/>
</dbReference>
<dbReference type="SUPFAM" id="SSF48452">
    <property type="entry name" value="TPR-like"/>
    <property type="match status" value="1"/>
</dbReference>
<sequence length="546" mass="62524">MRRLLTVFVFCISSFLFVSSCDLTEYNPGGITSETVYTTPEGFESLVNAAYSYSRWWYGKEEGWAAGEMGTDLWTSGAGDENPNFTRYESLQPNANVVGVFWEQFYSAINLCNAGINRIGESGMSEELQTTRLAELRFLRAFYYWHIVEMWGGVHFTTDETEGIQVNANKSSVETFYNQIFEDLDFAVNNLPVTTSDIGRVTKPAAEAFLARMYLTRGMDQEAFNMADKVINDYSFGLVENYDDLWEMDNLRNEEVIWVVNYSEDLALNDQEDDILFPEGHGRGGHNGHLHFFMTYDQVSGMDRDIENGRPFNRYMPTQFLLDLYQDDIDSRYDGSFKSVWYSNAPSEVEGMAEGDTAIYATKYEVSEEFREDAVYTIYDRSDIYESDGSIVQRTKYPSLDKFADPTRPSISEMRSSRDAFVIRLAEMYLIAAEAQFNRGNNTEAANYINVIRERAAKPGNEAAMRVTAADIDLDFILDERARELAGEQLRWFDLKRTGTLLERTREYNPEAGANIQDHHVLRPIPQSQIDAVQNKDEFTQNAGYQ</sequence>
<dbReference type="InterPro" id="IPR033985">
    <property type="entry name" value="SusD-like_N"/>
</dbReference>
<feature type="signal peptide" evidence="6">
    <location>
        <begin position="1"/>
        <end position="20"/>
    </location>
</feature>
<keyword evidence="10" id="KW-1185">Reference proteome</keyword>
<dbReference type="EMBL" id="JAGGJA010000004">
    <property type="protein sequence ID" value="MCW9706581.1"/>
    <property type="molecule type" value="Genomic_DNA"/>
</dbReference>
<evidence type="ECO:0000313" key="10">
    <source>
        <dbReference type="Proteomes" id="UP001207918"/>
    </source>
</evidence>
<evidence type="ECO:0000313" key="9">
    <source>
        <dbReference type="EMBL" id="MCW9706581.1"/>
    </source>
</evidence>
<feature type="domain" description="RagB/SusD" evidence="7">
    <location>
        <begin position="305"/>
        <end position="545"/>
    </location>
</feature>
<dbReference type="Gene3D" id="1.25.40.390">
    <property type="match status" value="1"/>
</dbReference>
<organism evidence="9 10">
    <name type="scientific">Fodinibius salsisoli</name>
    <dbReference type="NCBI Taxonomy" id="2820877"/>
    <lineage>
        <taxon>Bacteria</taxon>
        <taxon>Pseudomonadati</taxon>
        <taxon>Balneolota</taxon>
        <taxon>Balneolia</taxon>
        <taxon>Balneolales</taxon>
        <taxon>Balneolaceae</taxon>
        <taxon>Fodinibius</taxon>
    </lineage>
</organism>
<keyword evidence="4" id="KW-0472">Membrane</keyword>
<protein>
    <submittedName>
        <fullName evidence="9">RagB/SusD family nutrient uptake outer membrane protein</fullName>
    </submittedName>
</protein>
<dbReference type="InterPro" id="IPR011990">
    <property type="entry name" value="TPR-like_helical_dom_sf"/>
</dbReference>
<evidence type="ECO:0000256" key="5">
    <source>
        <dbReference type="ARBA" id="ARBA00023237"/>
    </source>
</evidence>
<gene>
    <name evidence="9" type="ORF">J6I44_06925</name>
</gene>
<evidence type="ECO:0000256" key="4">
    <source>
        <dbReference type="ARBA" id="ARBA00023136"/>
    </source>
</evidence>
<keyword evidence="5" id="KW-0998">Cell outer membrane</keyword>
<evidence type="ECO:0000256" key="2">
    <source>
        <dbReference type="ARBA" id="ARBA00006275"/>
    </source>
</evidence>
<feature type="chain" id="PRO_5045721419" evidence="6">
    <location>
        <begin position="21"/>
        <end position="546"/>
    </location>
</feature>
<keyword evidence="3 6" id="KW-0732">Signal</keyword>
<dbReference type="Pfam" id="PF07980">
    <property type="entry name" value="SusD_RagB"/>
    <property type="match status" value="1"/>
</dbReference>
<dbReference type="Pfam" id="PF14322">
    <property type="entry name" value="SusD-like_3"/>
    <property type="match status" value="1"/>
</dbReference>
<comment type="subcellular location">
    <subcellularLocation>
        <location evidence="1">Cell outer membrane</location>
    </subcellularLocation>
</comment>
<feature type="domain" description="SusD-like N-terminal" evidence="8">
    <location>
        <begin position="88"/>
        <end position="215"/>
    </location>
</feature>